<protein>
    <submittedName>
        <fullName evidence="1">Uncharacterized protein</fullName>
    </submittedName>
</protein>
<organism evidence="1 2">
    <name type="scientific">Ooceraea biroi</name>
    <name type="common">Clonal raider ant</name>
    <name type="synonym">Cerapachys biroi</name>
    <dbReference type="NCBI Taxonomy" id="2015173"/>
    <lineage>
        <taxon>Eukaryota</taxon>
        <taxon>Metazoa</taxon>
        <taxon>Ecdysozoa</taxon>
        <taxon>Arthropoda</taxon>
        <taxon>Hexapoda</taxon>
        <taxon>Insecta</taxon>
        <taxon>Pterygota</taxon>
        <taxon>Neoptera</taxon>
        <taxon>Endopterygota</taxon>
        <taxon>Hymenoptera</taxon>
        <taxon>Apocrita</taxon>
        <taxon>Aculeata</taxon>
        <taxon>Formicoidea</taxon>
        <taxon>Formicidae</taxon>
        <taxon>Dorylinae</taxon>
        <taxon>Ooceraea</taxon>
    </lineage>
</organism>
<keyword evidence="2" id="KW-1185">Reference proteome</keyword>
<name>A0A026W522_OOCBI</name>
<dbReference type="AlphaFoldDB" id="A0A026W522"/>
<sequence length="118" mass="13769">QVQYVKDLISFPLIKDSDWNEDCHTAICEYFKNPACILLSIYFENKLKVRFGIPEKIGSSFTYFLRTPWHVFTIDNFHTTVIFGNINRSAMLCVLKTMENIYVPAMLNINECSESILF</sequence>
<dbReference type="Proteomes" id="UP000053097">
    <property type="component" value="Unassembled WGS sequence"/>
</dbReference>
<feature type="non-terminal residue" evidence="1">
    <location>
        <position position="1"/>
    </location>
</feature>
<evidence type="ECO:0000313" key="1">
    <source>
        <dbReference type="EMBL" id="EZA51175.1"/>
    </source>
</evidence>
<gene>
    <name evidence="1" type="ORF">X777_10273</name>
</gene>
<evidence type="ECO:0000313" key="2">
    <source>
        <dbReference type="Proteomes" id="UP000053097"/>
    </source>
</evidence>
<accession>A0A026W522</accession>
<dbReference type="OMA" id="TDDDWTW"/>
<proteinExistence type="predicted"/>
<reference evidence="1 2" key="1">
    <citation type="journal article" date="2014" name="Curr. Biol.">
        <title>The genome of the clonal raider ant Cerapachys biroi.</title>
        <authorList>
            <person name="Oxley P.R."/>
            <person name="Ji L."/>
            <person name="Fetter-Pruneda I."/>
            <person name="McKenzie S.K."/>
            <person name="Li C."/>
            <person name="Hu H."/>
            <person name="Zhang G."/>
            <person name="Kronauer D.J."/>
        </authorList>
    </citation>
    <scope>NUCLEOTIDE SEQUENCE [LARGE SCALE GENOMIC DNA]</scope>
</reference>
<dbReference type="STRING" id="2015173.A0A026W522"/>
<dbReference type="EMBL" id="KK107410">
    <property type="protein sequence ID" value="EZA51175.1"/>
    <property type="molecule type" value="Genomic_DNA"/>
</dbReference>